<dbReference type="PANTHER" id="PTHR10357:SF210">
    <property type="entry name" value="MALTODEXTRIN GLUCOSIDASE"/>
    <property type="match status" value="1"/>
</dbReference>
<evidence type="ECO:0000313" key="5">
    <source>
        <dbReference type="EMBL" id="GAA4822346.1"/>
    </source>
</evidence>
<feature type="chain" id="PRO_5047437178" evidence="3">
    <location>
        <begin position="18"/>
        <end position="629"/>
    </location>
</feature>
<dbReference type="SUPFAM" id="SSF51011">
    <property type="entry name" value="Glycosyl hydrolase domain"/>
    <property type="match status" value="1"/>
</dbReference>
<dbReference type="InterPro" id="IPR013780">
    <property type="entry name" value="Glyco_hydro_b"/>
</dbReference>
<dbReference type="Gene3D" id="3.20.20.80">
    <property type="entry name" value="Glycosidases"/>
    <property type="match status" value="1"/>
</dbReference>
<keyword evidence="3" id="KW-0732">Signal</keyword>
<dbReference type="GO" id="GO:0016787">
    <property type="term" value="F:hydrolase activity"/>
    <property type="evidence" value="ECO:0007669"/>
    <property type="project" value="UniProtKB-KW"/>
</dbReference>
<dbReference type="RefSeq" id="WP_345368689.1">
    <property type="nucleotide sequence ID" value="NZ_BAABJX010000006.1"/>
</dbReference>
<proteinExistence type="predicted"/>
<dbReference type="Pfam" id="PF00128">
    <property type="entry name" value="Alpha-amylase"/>
    <property type="match status" value="2"/>
</dbReference>
<evidence type="ECO:0000259" key="4">
    <source>
        <dbReference type="SMART" id="SM00642"/>
    </source>
</evidence>
<protein>
    <submittedName>
        <fullName evidence="5">Glycoside hydrolase family 13 protein</fullName>
    </submittedName>
</protein>
<comment type="caution">
    <text evidence="5">The sequence shown here is derived from an EMBL/GenBank/DDBJ whole genome shotgun (WGS) entry which is preliminary data.</text>
</comment>
<name>A0ABP9D3F2_9BACT</name>
<dbReference type="EMBL" id="BAABJX010000006">
    <property type="protein sequence ID" value="GAA4822346.1"/>
    <property type="molecule type" value="Genomic_DNA"/>
</dbReference>
<evidence type="ECO:0000256" key="2">
    <source>
        <dbReference type="ARBA" id="ARBA00023295"/>
    </source>
</evidence>
<dbReference type="Gene3D" id="2.60.40.1180">
    <property type="entry name" value="Golgi alpha-mannosidase II"/>
    <property type="match status" value="1"/>
</dbReference>
<feature type="signal peptide" evidence="3">
    <location>
        <begin position="1"/>
        <end position="17"/>
    </location>
</feature>
<dbReference type="CDD" id="cd11338">
    <property type="entry name" value="AmyAc_CMD"/>
    <property type="match status" value="1"/>
</dbReference>
<keyword evidence="1 5" id="KW-0378">Hydrolase</keyword>
<evidence type="ECO:0000256" key="3">
    <source>
        <dbReference type="SAM" id="SignalP"/>
    </source>
</evidence>
<gene>
    <name evidence="5" type="ORF">GCM10023331_03410</name>
</gene>
<dbReference type="InterPro" id="IPR017853">
    <property type="entry name" value="GH"/>
</dbReference>
<sequence>MNKLNIKTFLLASAMLAGGCATPPSSEQTNEQQELRVPTWAKDAVWYQIFVERFRNGDTDNDPTLETIKGSNTQAYPENWAVTPWEQDWYKPDPWADELEGDFYSKIQHRRYGGDLQGVLDKLDYLEQLGVTAIYFNPLNDAPSLHKYDVRNYRHIDVNFGPDPEGDMELMATEDPENPETWKWTSADLLFLELVEEAHNRGIRVVMDYSWNHTGTSFWAWQDVLEKQQESKYANWYMIDQWDDPATEENEFAYTGWAGLSSLPELKKIDVVDRKHGHPYEGNMLEEVKQHIFNVSKRWLDPKGNGDLSKGIDGYRLDVADQIPMGFWRDYRDFVKGVNPEAILVGEIWWEEWPDHMMDPRPYVEGDVFDAVMFYQWYKPARKFFAMAEGGATPSQFVNELDAAMRGIDLRNQKAMMNLTASHDSPRFSTSFFNKNKYKYNAKPTDDPTYKTGRPDALTFQLMRMMLMHQYTFVGAPHIWNGDEMGMWGADDPDDRKPLLWDDITFENERYNIKGEKDHNDKVKQDKELMAFYEKLGAIRNEYDALVDGDLEFFLKDDNRMLLGYSRSLGDEKILSIFNMSDKPQAVRLNEMGTYHDLITEESIQVTDQVPLMLQPFTGTILLRENGQE</sequence>
<dbReference type="SMART" id="SM00642">
    <property type="entry name" value="Aamy"/>
    <property type="match status" value="1"/>
</dbReference>
<dbReference type="PROSITE" id="PS51257">
    <property type="entry name" value="PROKAR_LIPOPROTEIN"/>
    <property type="match status" value="1"/>
</dbReference>
<feature type="domain" description="Glycosyl hydrolase family 13 catalytic" evidence="4">
    <location>
        <begin position="48"/>
        <end position="540"/>
    </location>
</feature>
<dbReference type="Proteomes" id="UP001500298">
    <property type="component" value="Unassembled WGS sequence"/>
</dbReference>
<keyword evidence="2" id="KW-0326">Glycosidase</keyword>
<dbReference type="SUPFAM" id="SSF51445">
    <property type="entry name" value="(Trans)glycosidases"/>
    <property type="match status" value="1"/>
</dbReference>
<evidence type="ECO:0000313" key="6">
    <source>
        <dbReference type="Proteomes" id="UP001500298"/>
    </source>
</evidence>
<dbReference type="PANTHER" id="PTHR10357">
    <property type="entry name" value="ALPHA-AMYLASE FAMILY MEMBER"/>
    <property type="match status" value="1"/>
</dbReference>
<accession>A0ABP9D3F2</accession>
<reference evidence="6" key="1">
    <citation type="journal article" date="2019" name="Int. J. Syst. Evol. Microbiol.">
        <title>The Global Catalogue of Microorganisms (GCM) 10K type strain sequencing project: providing services to taxonomists for standard genome sequencing and annotation.</title>
        <authorList>
            <consortium name="The Broad Institute Genomics Platform"/>
            <consortium name="The Broad Institute Genome Sequencing Center for Infectious Disease"/>
            <person name="Wu L."/>
            <person name="Ma J."/>
        </authorList>
    </citation>
    <scope>NUCLEOTIDE SEQUENCE [LARGE SCALE GENOMIC DNA]</scope>
    <source>
        <strain evidence="6">JCM 18326</strain>
    </source>
</reference>
<dbReference type="InterPro" id="IPR006047">
    <property type="entry name" value="GH13_cat_dom"/>
</dbReference>
<evidence type="ECO:0000256" key="1">
    <source>
        <dbReference type="ARBA" id="ARBA00022801"/>
    </source>
</evidence>
<keyword evidence="6" id="KW-1185">Reference proteome</keyword>
<organism evidence="5 6">
    <name type="scientific">Algivirga pacifica</name>
    <dbReference type="NCBI Taxonomy" id="1162670"/>
    <lineage>
        <taxon>Bacteria</taxon>
        <taxon>Pseudomonadati</taxon>
        <taxon>Bacteroidota</taxon>
        <taxon>Cytophagia</taxon>
        <taxon>Cytophagales</taxon>
        <taxon>Flammeovirgaceae</taxon>
        <taxon>Algivirga</taxon>
    </lineage>
</organism>